<name>A0AAW0QK93_9PEZI</name>
<accession>A0AAW0QK93</accession>
<reference evidence="11 12" key="1">
    <citation type="submission" date="2023-01" db="EMBL/GenBank/DDBJ databases">
        <title>Analysis of 21 Apiospora genomes using comparative genomics revels a genus with tremendous synthesis potential of carbohydrate active enzymes and secondary metabolites.</title>
        <authorList>
            <person name="Sorensen T."/>
        </authorList>
    </citation>
    <scope>NUCLEOTIDE SEQUENCE [LARGE SCALE GENOMIC DNA]</scope>
    <source>
        <strain evidence="11 12">CBS 117206</strain>
    </source>
</reference>
<dbReference type="PROSITE" id="PS00216">
    <property type="entry name" value="SUGAR_TRANSPORT_1"/>
    <property type="match status" value="1"/>
</dbReference>
<evidence type="ECO:0000256" key="1">
    <source>
        <dbReference type="ARBA" id="ARBA00004141"/>
    </source>
</evidence>
<keyword evidence="6 9" id="KW-0472">Membrane</keyword>
<dbReference type="PROSITE" id="PS50850">
    <property type="entry name" value="MFS"/>
    <property type="match status" value="1"/>
</dbReference>
<protein>
    <submittedName>
        <fullName evidence="11">General substrate transporter</fullName>
    </submittedName>
</protein>
<sequence>MKVRARQRYFGLRGAWLTFWVTVACATDMTLFGYDQGVFGGVIVTPDFLDLLGIANNEKLQSTVTAIYDVGCFLGALSTMYLGERLGRKNTVMLGTTIMAAGAILQIAAFGMPQMIVGRVVAGIGNGINTSTAPVWQGETSKASWRGKLVIIEMIMNIFGFMLSNWVTFGLSYASGSIAWRLPLAIQFIFIFVLWATVPWLPESPRWLIAKGRVQEADIILADLENLDVDDPYIVTQSKDIQWAVNYERENNVPWSQLLRGKTGPNQGTSTIRRMILGMGTQAMQQFSGINVTSYYLPLVLIRSVGLDNKLARLLAACNSVSYLLFSLIGIPNVERWGRRKMMMYAAFGQFFCYMIITICIRYNEDQSIGLVANQRWAKASIAFFFLYYVFFGIGWQGVPWLYPTEINSLSMRTKGAALGTATNWIVNFMVVEITPVGIASLGWRFYIIWTVFNFAFIPIVYIFYPETADRSLEDVDRFFQENHDIFVFRDPDARSSKRPLRYLEHERDEVRRNSSIRPADIDAVLQRRRTADKANEGMGKDEEEGHAAHVEK</sequence>
<gene>
    <name evidence="11" type="ORF">PG999_011336</name>
</gene>
<keyword evidence="3 7" id="KW-0813">Transport</keyword>
<dbReference type="SUPFAM" id="SSF103473">
    <property type="entry name" value="MFS general substrate transporter"/>
    <property type="match status" value="1"/>
</dbReference>
<evidence type="ECO:0000256" key="6">
    <source>
        <dbReference type="ARBA" id="ARBA00023136"/>
    </source>
</evidence>
<comment type="subcellular location">
    <subcellularLocation>
        <location evidence="1">Membrane</location>
        <topology evidence="1">Multi-pass membrane protein</topology>
    </subcellularLocation>
</comment>
<dbReference type="InterPro" id="IPR036259">
    <property type="entry name" value="MFS_trans_sf"/>
</dbReference>
<dbReference type="InterPro" id="IPR005829">
    <property type="entry name" value="Sugar_transporter_CS"/>
</dbReference>
<dbReference type="PROSITE" id="PS51257">
    <property type="entry name" value="PROKAR_LIPOPROTEIN"/>
    <property type="match status" value="1"/>
</dbReference>
<evidence type="ECO:0000256" key="8">
    <source>
        <dbReference type="SAM" id="MobiDB-lite"/>
    </source>
</evidence>
<feature type="transmembrane region" description="Helical" evidence="9">
    <location>
        <begin position="90"/>
        <end position="110"/>
    </location>
</feature>
<organism evidence="11 12">
    <name type="scientific">Apiospora kogelbergensis</name>
    <dbReference type="NCBI Taxonomy" id="1337665"/>
    <lineage>
        <taxon>Eukaryota</taxon>
        <taxon>Fungi</taxon>
        <taxon>Dikarya</taxon>
        <taxon>Ascomycota</taxon>
        <taxon>Pezizomycotina</taxon>
        <taxon>Sordariomycetes</taxon>
        <taxon>Xylariomycetidae</taxon>
        <taxon>Amphisphaeriales</taxon>
        <taxon>Apiosporaceae</taxon>
        <taxon>Apiospora</taxon>
    </lineage>
</organism>
<dbReference type="Gene3D" id="1.20.1250.20">
    <property type="entry name" value="MFS general substrate transporter like domains"/>
    <property type="match status" value="1"/>
</dbReference>
<feature type="transmembrane region" description="Helical" evidence="9">
    <location>
        <begin position="311"/>
        <end position="331"/>
    </location>
</feature>
<evidence type="ECO:0000256" key="5">
    <source>
        <dbReference type="ARBA" id="ARBA00022989"/>
    </source>
</evidence>
<dbReference type="GO" id="GO:0016020">
    <property type="term" value="C:membrane"/>
    <property type="evidence" value="ECO:0007669"/>
    <property type="project" value="UniProtKB-SubCell"/>
</dbReference>
<dbReference type="InterPro" id="IPR020846">
    <property type="entry name" value="MFS_dom"/>
</dbReference>
<dbReference type="GO" id="GO:0005351">
    <property type="term" value="F:carbohydrate:proton symporter activity"/>
    <property type="evidence" value="ECO:0007669"/>
    <property type="project" value="TreeGrafter"/>
</dbReference>
<proteinExistence type="inferred from homology"/>
<dbReference type="PRINTS" id="PR00171">
    <property type="entry name" value="SUGRTRNSPORT"/>
</dbReference>
<evidence type="ECO:0000256" key="9">
    <source>
        <dbReference type="SAM" id="Phobius"/>
    </source>
</evidence>
<evidence type="ECO:0000256" key="7">
    <source>
        <dbReference type="RuleBase" id="RU003346"/>
    </source>
</evidence>
<keyword evidence="12" id="KW-1185">Reference proteome</keyword>
<feature type="transmembrane region" description="Helical" evidence="9">
    <location>
        <begin position="180"/>
        <end position="201"/>
    </location>
</feature>
<dbReference type="InterPro" id="IPR005828">
    <property type="entry name" value="MFS_sugar_transport-like"/>
</dbReference>
<feature type="transmembrane region" description="Helical" evidence="9">
    <location>
        <begin position="382"/>
        <end position="403"/>
    </location>
</feature>
<dbReference type="InterPro" id="IPR050360">
    <property type="entry name" value="MFS_Sugar_Transporters"/>
</dbReference>
<feature type="domain" description="Major facilitator superfamily (MFS) profile" evidence="10">
    <location>
        <begin position="21"/>
        <end position="469"/>
    </location>
</feature>
<feature type="transmembrane region" description="Helical" evidence="9">
    <location>
        <begin position="66"/>
        <end position="83"/>
    </location>
</feature>
<comment type="caution">
    <text evidence="11">The sequence shown here is derived from an EMBL/GenBank/DDBJ whole genome shotgun (WGS) entry which is preliminary data.</text>
</comment>
<dbReference type="AlphaFoldDB" id="A0AAW0QK93"/>
<feature type="transmembrane region" description="Helical" evidence="9">
    <location>
        <begin position="343"/>
        <end position="361"/>
    </location>
</feature>
<keyword evidence="4 9" id="KW-0812">Transmembrane</keyword>
<evidence type="ECO:0000256" key="2">
    <source>
        <dbReference type="ARBA" id="ARBA00010992"/>
    </source>
</evidence>
<dbReference type="PANTHER" id="PTHR48022:SF26">
    <property type="entry name" value="MAJOR FACILITATOR SUPERFAMILY (MFS) PROFILE DOMAIN-CONTAINING PROTEIN-RELATED"/>
    <property type="match status" value="1"/>
</dbReference>
<feature type="compositionally biased region" description="Basic and acidic residues" evidence="8">
    <location>
        <begin position="530"/>
        <end position="553"/>
    </location>
</feature>
<dbReference type="FunFam" id="1.20.1250.20:FF:000061">
    <property type="entry name" value="MFS sugar transporter"/>
    <property type="match status" value="1"/>
</dbReference>
<dbReference type="Pfam" id="PF00083">
    <property type="entry name" value="Sugar_tr"/>
    <property type="match status" value="1"/>
</dbReference>
<evidence type="ECO:0000256" key="3">
    <source>
        <dbReference type="ARBA" id="ARBA00022448"/>
    </source>
</evidence>
<comment type="similarity">
    <text evidence="2 7">Belongs to the major facilitator superfamily. Sugar transporter (TC 2.A.1.1) family.</text>
</comment>
<dbReference type="EMBL" id="JAQQWP010000009">
    <property type="protein sequence ID" value="KAK8100962.1"/>
    <property type="molecule type" value="Genomic_DNA"/>
</dbReference>
<feature type="transmembrane region" description="Helical" evidence="9">
    <location>
        <begin position="446"/>
        <end position="465"/>
    </location>
</feature>
<feature type="transmembrane region" description="Helical" evidence="9">
    <location>
        <begin position="149"/>
        <end position="174"/>
    </location>
</feature>
<evidence type="ECO:0000313" key="11">
    <source>
        <dbReference type="EMBL" id="KAK8100962.1"/>
    </source>
</evidence>
<dbReference type="InterPro" id="IPR003663">
    <property type="entry name" value="Sugar/inositol_transpt"/>
</dbReference>
<feature type="region of interest" description="Disordered" evidence="8">
    <location>
        <begin position="522"/>
        <end position="553"/>
    </location>
</feature>
<keyword evidence="5 9" id="KW-1133">Transmembrane helix</keyword>
<evidence type="ECO:0000259" key="10">
    <source>
        <dbReference type="PROSITE" id="PS50850"/>
    </source>
</evidence>
<evidence type="ECO:0000313" key="12">
    <source>
        <dbReference type="Proteomes" id="UP001392437"/>
    </source>
</evidence>
<dbReference type="Proteomes" id="UP001392437">
    <property type="component" value="Unassembled WGS sequence"/>
</dbReference>
<dbReference type="PANTHER" id="PTHR48022">
    <property type="entry name" value="PLASTIDIC GLUCOSE TRANSPORTER 4"/>
    <property type="match status" value="1"/>
</dbReference>
<dbReference type="NCBIfam" id="TIGR00879">
    <property type="entry name" value="SP"/>
    <property type="match status" value="1"/>
</dbReference>
<evidence type="ECO:0000256" key="4">
    <source>
        <dbReference type="ARBA" id="ARBA00022692"/>
    </source>
</evidence>